<reference evidence="2" key="1">
    <citation type="journal article" date="2020" name="Phytopathology">
        <title>Genome sequence of the chestnut blight fungus Cryphonectria parasitica EP155: A fundamental resource for an archetypical invasive plant pathogen.</title>
        <authorList>
            <person name="Crouch J.A."/>
            <person name="Dawe A."/>
            <person name="Aerts A."/>
            <person name="Barry K."/>
            <person name="Churchill A.C.L."/>
            <person name="Grimwood J."/>
            <person name="Hillman B."/>
            <person name="Milgroom M.G."/>
            <person name="Pangilinan J."/>
            <person name="Smith M."/>
            <person name="Salamov A."/>
            <person name="Schmutz J."/>
            <person name="Yadav J."/>
            <person name="Grigoriev I.V."/>
            <person name="Nuss D."/>
        </authorList>
    </citation>
    <scope>NUCLEOTIDE SEQUENCE</scope>
    <source>
        <strain evidence="2">EP155</strain>
    </source>
</reference>
<accession>A0A9P5CU36</accession>
<evidence type="ECO:0000313" key="3">
    <source>
        <dbReference type="Proteomes" id="UP000803844"/>
    </source>
</evidence>
<name>A0A9P5CU36_CRYP1</name>
<gene>
    <name evidence="2" type="ORF">M406DRAFT_325791</name>
</gene>
<evidence type="ECO:0000313" key="2">
    <source>
        <dbReference type="EMBL" id="KAF3770342.1"/>
    </source>
</evidence>
<protein>
    <submittedName>
        <fullName evidence="2">Uncharacterized protein</fullName>
    </submittedName>
</protein>
<dbReference type="RefSeq" id="XP_040781303.1">
    <property type="nucleotide sequence ID" value="XM_040920023.1"/>
</dbReference>
<dbReference type="GeneID" id="63837152"/>
<dbReference type="Proteomes" id="UP000803844">
    <property type="component" value="Unassembled WGS sequence"/>
</dbReference>
<feature type="compositionally biased region" description="Basic and acidic residues" evidence="1">
    <location>
        <begin position="67"/>
        <end position="84"/>
    </location>
</feature>
<sequence length="111" mass="11751">MLEMVPYLPRFSYSQILNARKGTGYSSEKRSSLFAGPAHQASIYTLCFQEEQEGHSVAAQDPLNSEEADRVEGEKEASSSEKKGGGAAPAHRGRCGSPAVMGGGDSWGAIS</sequence>
<feature type="compositionally biased region" description="Gly residues" evidence="1">
    <location>
        <begin position="101"/>
        <end position="111"/>
    </location>
</feature>
<keyword evidence="3" id="KW-1185">Reference proteome</keyword>
<organism evidence="2 3">
    <name type="scientific">Cryphonectria parasitica (strain ATCC 38755 / EP155)</name>
    <dbReference type="NCBI Taxonomy" id="660469"/>
    <lineage>
        <taxon>Eukaryota</taxon>
        <taxon>Fungi</taxon>
        <taxon>Dikarya</taxon>
        <taxon>Ascomycota</taxon>
        <taxon>Pezizomycotina</taxon>
        <taxon>Sordariomycetes</taxon>
        <taxon>Sordariomycetidae</taxon>
        <taxon>Diaporthales</taxon>
        <taxon>Cryphonectriaceae</taxon>
        <taxon>Cryphonectria-Endothia species complex</taxon>
        <taxon>Cryphonectria</taxon>
    </lineage>
</organism>
<proteinExistence type="predicted"/>
<comment type="caution">
    <text evidence="2">The sequence shown here is derived from an EMBL/GenBank/DDBJ whole genome shotgun (WGS) entry which is preliminary data.</text>
</comment>
<feature type="region of interest" description="Disordered" evidence="1">
    <location>
        <begin position="55"/>
        <end position="111"/>
    </location>
</feature>
<evidence type="ECO:0000256" key="1">
    <source>
        <dbReference type="SAM" id="MobiDB-lite"/>
    </source>
</evidence>
<dbReference type="AlphaFoldDB" id="A0A9P5CU36"/>
<dbReference type="EMBL" id="MU032344">
    <property type="protein sequence ID" value="KAF3770342.1"/>
    <property type="molecule type" value="Genomic_DNA"/>
</dbReference>